<dbReference type="EC" id="2.1.1.-" evidence="6"/>
<keyword evidence="8" id="KW-1185">Reference proteome</keyword>
<keyword evidence="5 6" id="KW-0949">S-adenosyl-L-methionine</keyword>
<keyword evidence="4 7" id="KW-0808">Transferase</keyword>
<evidence type="ECO:0000256" key="6">
    <source>
        <dbReference type="RuleBase" id="RU362030"/>
    </source>
</evidence>
<accession>A0A0H5RLQ4</accession>
<keyword evidence="3 6" id="KW-0489">Methyltransferase</keyword>
<dbReference type="PANTHER" id="PTHR43619:SF2">
    <property type="entry name" value="S-ADENOSYL-L-METHIONINE-DEPENDENT METHYLTRANSFERASES SUPERFAMILY PROTEIN"/>
    <property type="match status" value="1"/>
</dbReference>
<dbReference type="SUPFAM" id="SSF53335">
    <property type="entry name" value="S-adenosyl-L-methionine-dependent methyltransferases"/>
    <property type="match status" value="1"/>
</dbReference>
<organism evidence="7 8">
    <name type="scientific">Mycolicibacterium neworleansense</name>
    <dbReference type="NCBI Taxonomy" id="146018"/>
    <lineage>
        <taxon>Bacteria</taxon>
        <taxon>Bacillati</taxon>
        <taxon>Actinomycetota</taxon>
        <taxon>Actinomycetes</taxon>
        <taxon>Mycobacteriales</taxon>
        <taxon>Mycobacteriaceae</taxon>
        <taxon>Mycolicibacterium</taxon>
    </lineage>
</organism>
<evidence type="ECO:0000313" key="7">
    <source>
        <dbReference type="EMBL" id="CRZ14928.1"/>
    </source>
</evidence>
<comment type="similarity">
    <text evidence="2 6">Belongs to the UPF0677 family.</text>
</comment>
<comment type="function">
    <text evidence="1 6">Exhibits S-adenosyl-L-methionine-dependent methyltransferase activity.</text>
</comment>
<dbReference type="RefSeq" id="WP_090512489.1">
    <property type="nucleotide sequence ID" value="NZ_CWKH01000001.1"/>
</dbReference>
<name>A0A0H5RLQ4_9MYCO</name>
<evidence type="ECO:0000256" key="3">
    <source>
        <dbReference type="ARBA" id="ARBA00022603"/>
    </source>
</evidence>
<dbReference type="STRING" id="146018.BN2156_01785"/>
<reference evidence="8" key="1">
    <citation type="submission" date="2015-07" db="EMBL/GenBank/DDBJ databases">
        <authorList>
            <person name="Urmite Genomes"/>
        </authorList>
    </citation>
    <scope>NUCLEOTIDE SEQUENCE [LARGE SCALE GENOMIC DNA]</scope>
    <source>
        <strain evidence="8">type strain: ATCC 49404</strain>
    </source>
</reference>
<evidence type="ECO:0000313" key="8">
    <source>
        <dbReference type="Proteomes" id="UP000199147"/>
    </source>
</evidence>
<evidence type="ECO:0000256" key="2">
    <source>
        <dbReference type="ARBA" id="ARBA00008138"/>
    </source>
</evidence>
<dbReference type="AlphaFoldDB" id="A0A0H5RLQ4"/>
<dbReference type="GO" id="GO:0008168">
    <property type="term" value="F:methyltransferase activity"/>
    <property type="evidence" value="ECO:0007669"/>
    <property type="project" value="UniProtKB-UniRule"/>
</dbReference>
<dbReference type="InterPro" id="IPR007213">
    <property type="entry name" value="Ppm1/Ppm2/Tcmp"/>
</dbReference>
<dbReference type="Proteomes" id="UP000199147">
    <property type="component" value="Unassembled WGS sequence"/>
</dbReference>
<dbReference type="InterPro" id="IPR029063">
    <property type="entry name" value="SAM-dependent_MTases_sf"/>
</dbReference>
<dbReference type="PANTHER" id="PTHR43619">
    <property type="entry name" value="S-ADENOSYL-L-METHIONINE-DEPENDENT METHYLTRANSFERASE YKTD-RELATED"/>
    <property type="match status" value="1"/>
</dbReference>
<dbReference type="Pfam" id="PF04072">
    <property type="entry name" value="LCM"/>
    <property type="match status" value="1"/>
</dbReference>
<evidence type="ECO:0000256" key="1">
    <source>
        <dbReference type="ARBA" id="ARBA00003907"/>
    </source>
</evidence>
<dbReference type="NCBIfam" id="TIGR00027">
    <property type="entry name" value="mthyl_TIGR00027"/>
    <property type="match status" value="1"/>
</dbReference>
<evidence type="ECO:0000256" key="5">
    <source>
        <dbReference type="ARBA" id="ARBA00022691"/>
    </source>
</evidence>
<proteinExistence type="inferred from homology"/>
<dbReference type="EMBL" id="CWKH01000001">
    <property type="protein sequence ID" value="CRZ14928.1"/>
    <property type="molecule type" value="Genomic_DNA"/>
</dbReference>
<dbReference type="Gene3D" id="3.40.50.150">
    <property type="entry name" value="Vaccinia Virus protein VP39"/>
    <property type="match status" value="1"/>
</dbReference>
<dbReference type="GO" id="GO:0032259">
    <property type="term" value="P:methylation"/>
    <property type="evidence" value="ECO:0007669"/>
    <property type="project" value="UniProtKB-KW"/>
</dbReference>
<evidence type="ECO:0000256" key="4">
    <source>
        <dbReference type="ARBA" id="ARBA00022679"/>
    </source>
</evidence>
<gene>
    <name evidence="7" type="ORF">BN2156_01785</name>
</gene>
<sequence length="289" mass="32314">MTESVAATAVGPMVLAAVEQYEPVQRRLVDDDLALSFLPAGLRAFTRTTRWSVARRLLIQATERSGPGLWANLTCRKRYIGDKLTQALPNIDAVVILGAGLDTKGYRLARHSAVPVFEVDLPSNIERKHSVVRSALGTVPESVHLVPVDFEKDDLAAELARHGHLSAHRTFFIWEGVTQYLSADGVRSTFEFLRSAAPGSRLAFTYVRGDFIDGTNRYGAESLYRRFRVRSRLWQFGLTPDQVAAFIEPYGWRLIEQAGPDYLTEHYISPSGRNLTASQVEWTAYAEKT</sequence>
<dbReference type="InterPro" id="IPR011610">
    <property type="entry name" value="SAM_mthyl_Trfase_ML2640-like"/>
</dbReference>
<dbReference type="OrthoDB" id="9806164at2"/>
<protein>
    <recommendedName>
        <fullName evidence="6">S-adenosyl-L-methionine-dependent methyltransferase</fullName>
        <ecNumber evidence="6">2.1.1.-</ecNumber>
    </recommendedName>
</protein>